<name>A0A4P9YEU1_ROZAC</name>
<proteinExistence type="predicted"/>
<sequence>HIEARVYSPSSATCFFKNLFSAVASWSPHVLKVCFLLSFAVPQNVIKQKLPHQQARIYFTILGYIKPNMQDFQLTDVGMVELKNDISQALEVQYLSPAVFPSTFPVKGRIFGLWETQRG</sequence>
<dbReference type="EMBL" id="ML006232">
    <property type="protein sequence ID" value="RKP16790.1"/>
    <property type="molecule type" value="Genomic_DNA"/>
</dbReference>
<gene>
    <name evidence="1" type="ORF">ROZALSC1DRAFT_24880</name>
</gene>
<dbReference type="Proteomes" id="UP000281549">
    <property type="component" value="Unassembled WGS sequence"/>
</dbReference>
<feature type="non-terminal residue" evidence="1">
    <location>
        <position position="1"/>
    </location>
</feature>
<organism evidence="1 2">
    <name type="scientific">Rozella allomycis (strain CSF55)</name>
    <dbReference type="NCBI Taxonomy" id="988480"/>
    <lineage>
        <taxon>Eukaryota</taxon>
        <taxon>Fungi</taxon>
        <taxon>Fungi incertae sedis</taxon>
        <taxon>Cryptomycota</taxon>
        <taxon>Cryptomycota incertae sedis</taxon>
        <taxon>Rozella</taxon>
    </lineage>
</organism>
<evidence type="ECO:0000313" key="2">
    <source>
        <dbReference type="Proteomes" id="UP000281549"/>
    </source>
</evidence>
<accession>A0A4P9YEU1</accession>
<reference evidence="2" key="1">
    <citation type="journal article" date="2018" name="Nat. Microbiol.">
        <title>Leveraging single-cell genomics to expand the fungal tree of life.</title>
        <authorList>
            <person name="Ahrendt S.R."/>
            <person name="Quandt C.A."/>
            <person name="Ciobanu D."/>
            <person name="Clum A."/>
            <person name="Salamov A."/>
            <person name="Andreopoulos B."/>
            <person name="Cheng J.F."/>
            <person name="Woyke T."/>
            <person name="Pelin A."/>
            <person name="Henrissat B."/>
            <person name="Reynolds N.K."/>
            <person name="Benny G.L."/>
            <person name="Smith M.E."/>
            <person name="James T.Y."/>
            <person name="Grigoriev I.V."/>
        </authorList>
    </citation>
    <scope>NUCLEOTIDE SEQUENCE [LARGE SCALE GENOMIC DNA]</scope>
    <source>
        <strain evidence="2">CSF55</strain>
    </source>
</reference>
<evidence type="ECO:0000313" key="1">
    <source>
        <dbReference type="EMBL" id="RKP16790.1"/>
    </source>
</evidence>
<dbReference type="AlphaFoldDB" id="A0A4P9YEU1"/>
<protein>
    <submittedName>
        <fullName evidence="1">Uncharacterized protein</fullName>
    </submittedName>
</protein>